<accession>A0A0D2MSI6</accession>
<evidence type="ECO:0000313" key="2">
    <source>
        <dbReference type="Proteomes" id="UP000054270"/>
    </source>
</evidence>
<name>A0A0D2MSI6_HYPSF</name>
<sequence>MVSAKASRFAAIFAVIHSFSRSTAFAAEDPQITQAPTATTGLERRQVAGGSGTPILSTLEYAFTALPEQVYPFAVLRGPQFGFNICNSTTLGPNSNCQTLIFNGPDDFCLWGSPTANSTIGDVEARVVAYCTKPYHGTRLIPPGAITGLQWMKTSAYIQVTGFIQNSAIGLASDDGGGELDPHGADLQGNPLGGVVYSNGTTDSPDGHTLAQAHNWNLFVGGGQFCAKVCYNSVTSPDYCQNIYDLIGCSYNMPTSVQNGTFTSCEGDLQDEAGIYTSNGQGTHFI</sequence>
<dbReference type="OrthoDB" id="2564904at2759"/>
<evidence type="ECO:0000313" key="1">
    <source>
        <dbReference type="EMBL" id="KJA26968.1"/>
    </source>
</evidence>
<dbReference type="EMBL" id="KN817526">
    <property type="protein sequence ID" value="KJA26968.1"/>
    <property type="molecule type" value="Genomic_DNA"/>
</dbReference>
<protein>
    <submittedName>
        <fullName evidence="1">Uncharacterized protein</fullName>
    </submittedName>
</protein>
<dbReference type="AlphaFoldDB" id="A0A0D2MSI6"/>
<dbReference type="STRING" id="945553.A0A0D2MSI6"/>
<organism evidence="1 2">
    <name type="scientific">Hypholoma sublateritium (strain FD-334 SS-4)</name>
    <dbReference type="NCBI Taxonomy" id="945553"/>
    <lineage>
        <taxon>Eukaryota</taxon>
        <taxon>Fungi</taxon>
        <taxon>Dikarya</taxon>
        <taxon>Basidiomycota</taxon>
        <taxon>Agaricomycotina</taxon>
        <taxon>Agaricomycetes</taxon>
        <taxon>Agaricomycetidae</taxon>
        <taxon>Agaricales</taxon>
        <taxon>Agaricineae</taxon>
        <taxon>Strophariaceae</taxon>
        <taxon>Hypholoma</taxon>
    </lineage>
</organism>
<reference evidence="2" key="1">
    <citation type="submission" date="2014-04" db="EMBL/GenBank/DDBJ databases">
        <title>Evolutionary Origins and Diversification of the Mycorrhizal Mutualists.</title>
        <authorList>
            <consortium name="DOE Joint Genome Institute"/>
            <consortium name="Mycorrhizal Genomics Consortium"/>
            <person name="Kohler A."/>
            <person name="Kuo A."/>
            <person name="Nagy L.G."/>
            <person name="Floudas D."/>
            <person name="Copeland A."/>
            <person name="Barry K.W."/>
            <person name="Cichocki N."/>
            <person name="Veneault-Fourrey C."/>
            <person name="LaButti K."/>
            <person name="Lindquist E.A."/>
            <person name="Lipzen A."/>
            <person name="Lundell T."/>
            <person name="Morin E."/>
            <person name="Murat C."/>
            <person name="Riley R."/>
            <person name="Ohm R."/>
            <person name="Sun H."/>
            <person name="Tunlid A."/>
            <person name="Henrissat B."/>
            <person name="Grigoriev I.V."/>
            <person name="Hibbett D.S."/>
            <person name="Martin F."/>
        </authorList>
    </citation>
    <scope>NUCLEOTIDE SEQUENCE [LARGE SCALE GENOMIC DNA]</scope>
    <source>
        <strain evidence="2">FD-334 SS-4</strain>
    </source>
</reference>
<dbReference type="Proteomes" id="UP000054270">
    <property type="component" value="Unassembled WGS sequence"/>
</dbReference>
<keyword evidence="2" id="KW-1185">Reference proteome</keyword>
<dbReference type="OMA" id="WMKTSAY"/>
<proteinExistence type="predicted"/>
<gene>
    <name evidence="1" type="ORF">HYPSUDRAFT_132217</name>
</gene>